<comment type="caution">
    <text evidence="3">The sequence shown here is derived from an EMBL/GenBank/DDBJ whole genome shotgun (WGS) entry which is preliminary data.</text>
</comment>
<dbReference type="OrthoDB" id="4773550at2759"/>
<feature type="chain" id="PRO_5039810170" description="DUF1996 domain-containing protein" evidence="1">
    <location>
        <begin position="20"/>
        <end position="64"/>
    </location>
</feature>
<dbReference type="EMBL" id="QPFP01000072">
    <property type="protein sequence ID" value="TEB23901.1"/>
    <property type="molecule type" value="Genomic_DNA"/>
</dbReference>
<keyword evidence="4" id="KW-1185">Reference proteome</keyword>
<dbReference type="EMBL" id="QPFP01000046">
    <property type="protein sequence ID" value="TEB26729.1"/>
    <property type="molecule type" value="Genomic_DNA"/>
</dbReference>
<feature type="signal peptide" evidence="1">
    <location>
        <begin position="1"/>
        <end position="19"/>
    </location>
</feature>
<name>A0A4Y7SZR9_COPMI</name>
<dbReference type="Proteomes" id="UP000298030">
    <property type="component" value="Unassembled WGS sequence"/>
</dbReference>
<accession>A0A4Y7SZR9</accession>
<protein>
    <recommendedName>
        <fullName evidence="5">DUF1996 domain-containing protein</fullName>
    </recommendedName>
</protein>
<evidence type="ECO:0008006" key="5">
    <source>
        <dbReference type="Google" id="ProtNLM"/>
    </source>
</evidence>
<evidence type="ECO:0000313" key="2">
    <source>
        <dbReference type="EMBL" id="TEB23901.1"/>
    </source>
</evidence>
<evidence type="ECO:0000313" key="4">
    <source>
        <dbReference type="Proteomes" id="UP000298030"/>
    </source>
</evidence>
<evidence type="ECO:0000313" key="3">
    <source>
        <dbReference type="EMBL" id="TEB26729.1"/>
    </source>
</evidence>
<keyword evidence="1" id="KW-0732">Signal</keyword>
<organism evidence="3 4">
    <name type="scientific">Coprinellus micaceus</name>
    <name type="common">Glistening ink-cap mushroom</name>
    <name type="synonym">Coprinus micaceus</name>
    <dbReference type="NCBI Taxonomy" id="71717"/>
    <lineage>
        <taxon>Eukaryota</taxon>
        <taxon>Fungi</taxon>
        <taxon>Dikarya</taxon>
        <taxon>Basidiomycota</taxon>
        <taxon>Agaricomycotina</taxon>
        <taxon>Agaricomycetes</taxon>
        <taxon>Agaricomycetidae</taxon>
        <taxon>Agaricales</taxon>
        <taxon>Agaricineae</taxon>
        <taxon>Psathyrellaceae</taxon>
        <taxon>Coprinellus</taxon>
    </lineage>
</organism>
<dbReference type="AlphaFoldDB" id="A0A4Y7SZR9"/>
<sequence>MAWWKALATLALVAPQAQAILRFPCSQLVTERMDPLVTPGIVAPHLHQVVGGVCTSFPPNPLLK</sequence>
<proteinExistence type="predicted"/>
<dbReference type="STRING" id="71717.A0A4Y7SZR9"/>
<evidence type="ECO:0000256" key="1">
    <source>
        <dbReference type="SAM" id="SignalP"/>
    </source>
</evidence>
<reference evidence="3 4" key="1">
    <citation type="journal article" date="2019" name="Nat. Ecol. Evol.">
        <title>Megaphylogeny resolves global patterns of mushroom evolution.</title>
        <authorList>
            <person name="Varga T."/>
            <person name="Krizsan K."/>
            <person name="Foldi C."/>
            <person name="Dima B."/>
            <person name="Sanchez-Garcia M."/>
            <person name="Sanchez-Ramirez S."/>
            <person name="Szollosi G.J."/>
            <person name="Szarkandi J.G."/>
            <person name="Papp V."/>
            <person name="Albert L."/>
            <person name="Andreopoulos W."/>
            <person name="Angelini C."/>
            <person name="Antonin V."/>
            <person name="Barry K.W."/>
            <person name="Bougher N.L."/>
            <person name="Buchanan P."/>
            <person name="Buyck B."/>
            <person name="Bense V."/>
            <person name="Catcheside P."/>
            <person name="Chovatia M."/>
            <person name="Cooper J."/>
            <person name="Damon W."/>
            <person name="Desjardin D."/>
            <person name="Finy P."/>
            <person name="Geml J."/>
            <person name="Haridas S."/>
            <person name="Hughes K."/>
            <person name="Justo A."/>
            <person name="Karasinski D."/>
            <person name="Kautmanova I."/>
            <person name="Kiss B."/>
            <person name="Kocsube S."/>
            <person name="Kotiranta H."/>
            <person name="LaButti K.M."/>
            <person name="Lechner B.E."/>
            <person name="Liimatainen K."/>
            <person name="Lipzen A."/>
            <person name="Lukacs Z."/>
            <person name="Mihaltcheva S."/>
            <person name="Morgado L.N."/>
            <person name="Niskanen T."/>
            <person name="Noordeloos M.E."/>
            <person name="Ohm R.A."/>
            <person name="Ortiz-Santana B."/>
            <person name="Ovrebo C."/>
            <person name="Racz N."/>
            <person name="Riley R."/>
            <person name="Savchenko A."/>
            <person name="Shiryaev A."/>
            <person name="Soop K."/>
            <person name="Spirin V."/>
            <person name="Szebenyi C."/>
            <person name="Tomsovsky M."/>
            <person name="Tulloss R.E."/>
            <person name="Uehling J."/>
            <person name="Grigoriev I.V."/>
            <person name="Vagvolgyi C."/>
            <person name="Papp T."/>
            <person name="Martin F.M."/>
            <person name="Miettinen O."/>
            <person name="Hibbett D.S."/>
            <person name="Nagy L.G."/>
        </authorList>
    </citation>
    <scope>NUCLEOTIDE SEQUENCE [LARGE SCALE GENOMIC DNA]</scope>
    <source>
        <strain evidence="3 4">FP101781</strain>
    </source>
</reference>
<gene>
    <name evidence="3" type="ORF">FA13DRAFT_1635609</name>
    <name evidence="2" type="ORF">FA13DRAFT_1739553</name>
</gene>